<comment type="function">
    <text evidence="9">S-adenosyl-L-methionine-dependent methyltransferase that specifically methylates the N(1) position of adenine in helix 25.1 in 25S rRNA. Required both for ribosomal 40S and 60S subunits biogenesis. Required for efficient pre-rRNA cleavage at site A2.</text>
</comment>
<protein>
    <recommendedName>
        <fullName evidence="8 9">Ribosomal RNA-processing protein 8</fullName>
        <ecNumber evidence="9">2.1.1.-</ecNumber>
    </recommendedName>
</protein>
<evidence type="ECO:0000313" key="11">
    <source>
        <dbReference type="EMBL" id="KAJ2849983.1"/>
    </source>
</evidence>
<evidence type="ECO:0000256" key="6">
    <source>
        <dbReference type="ARBA" id="ARBA00022691"/>
    </source>
</evidence>
<feature type="region of interest" description="Disordered" evidence="10">
    <location>
        <begin position="1"/>
        <end position="52"/>
    </location>
</feature>
<dbReference type="InterPro" id="IPR007823">
    <property type="entry name" value="RRP8"/>
</dbReference>
<proteinExistence type="inferred from homology"/>
<evidence type="ECO:0000256" key="5">
    <source>
        <dbReference type="ARBA" id="ARBA00022679"/>
    </source>
</evidence>
<dbReference type="PANTHER" id="PTHR12787:SF0">
    <property type="entry name" value="RIBOSOMAL RNA-PROCESSING PROTEIN 8"/>
    <property type="match status" value="1"/>
</dbReference>
<dbReference type="InterPro" id="IPR029063">
    <property type="entry name" value="SAM-dependent_MTases_sf"/>
</dbReference>
<keyword evidence="6 9" id="KW-0949">S-adenosyl-L-methionine</keyword>
<dbReference type="GO" id="GO:0005730">
    <property type="term" value="C:nucleolus"/>
    <property type="evidence" value="ECO:0007669"/>
    <property type="project" value="UniProtKB-SubCell"/>
</dbReference>
<name>A0A9W8IDU4_9FUNG</name>
<sequence length="270" mass="30220">MLASRRSKPQSENKADGKDGSSESRIILPKDRKSRKGSSNSQTTEQESKLSALQEKMQQKLKGARFRWINEVMYTETGDKTFGMVQANPSIFAEYHKGFAAQVQKWPVNPVDVFISQLQGRKRVVVADLGCGEAKLAAAVGEQHTVHSFDLVAHNERITPCNIADVPLPNEVVDVAIFCLALMGTDFIKFVREANRILRMGGELKIAEVVSRIASTEAFVAALEEQGFRLDRKTTLSKMFIMLDLTKIRRCPSTFQMAPGLLKPCIYKRR</sequence>
<dbReference type="Gene3D" id="1.10.10.2150">
    <property type="entry name" value="Ribosomal RNA-processing protein 8, N-terminal domain"/>
    <property type="match status" value="1"/>
</dbReference>
<dbReference type="Pfam" id="PF05148">
    <property type="entry name" value="Methyltransf_8"/>
    <property type="match status" value="1"/>
</dbReference>
<dbReference type="Gene3D" id="3.40.50.150">
    <property type="entry name" value="Vaccinia Virus protein VP39"/>
    <property type="match status" value="1"/>
</dbReference>
<comment type="subcellular location">
    <subcellularLocation>
        <location evidence="1 9">Nucleus</location>
        <location evidence="1 9">Nucleolus</location>
    </subcellularLocation>
</comment>
<evidence type="ECO:0000256" key="2">
    <source>
        <dbReference type="ARBA" id="ARBA00006301"/>
    </source>
</evidence>
<dbReference type="EC" id="2.1.1.-" evidence="9"/>
<dbReference type="EMBL" id="JANBUW010000049">
    <property type="protein sequence ID" value="KAJ2849983.1"/>
    <property type="molecule type" value="Genomic_DNA"/>
</dbReference>
<keyword evidence="3 9" id="KW-0698">rRNA processing</keyword>
<dbReference type="SUPFAM" id="SSF53335">
    <property type="entry name" value="S-adenosyl-L-methionine-dependent methyltransferases"/>
    <property type="match status" value="1"/>
</dbReference>
<keyword evidence="4 9" id="KW-0489">Methyltransferase</keyword>
<comment type="similarity">
    <text evidence="2 9">Belongs to the methyltransferase superfamily. RRP8 family.</text>
</comment>
<accession>A0A9W8IDU4</accession>
<keyword evidence="7 9" id="KW-0539">Nucleus</keyword>
<dbReference type="PANTHER" id="PTHR12787">
    <property type="entry name" value="RIBOSOMAL RNA-PROCESSING PROTEIN 8"/>
    <property type="match status" value="1"/>
</dbReference>
<reference evidence="11" key="1">
    <citation type="submission" date="2022-07" db="EMBL/GenBank/DDBJ databases">
        <title>Phylogenomic reconstructions and comparative analyses of Kickxellomycotina fungi.</title>
        <authorList>
            <person name="Reynolds N.K."/>
            <person name="Stajich J.E."/>
            <person name="Barry K."/>
            <person name="Grigoriev I.V."/>
            <person name="Crous P."/>
            <person name="Smith M.E."/>
        </authorList>
    </citation>
    <scope>NUCLEOTIDE SEQUENCE</scope>
    <source>
        <strain evidence="11">NRRL 1566</strain>
    </source>
</reference>
<evidence type="ECO:0000313" key="12">
    <source>
        <dbReference type="Proteomes" id="UP001139887"/>
    </source>
</evidence>
<gene>
    <name evidence="11" type="primary">RRP8</name>
    <name evidence="11" type="ORF">IWW36_002246</name>
</gene>
<keyword evidence="12" id="KW-1185">Reference proteome</keyword>
<dbReference type="GO" id="GO:0042273">
    <property type="term" value="P:ribosomal large subunit biogenesis"/>
    <property type="evidence" value="ECO:0007669"/>
    <property type="project" value="TreeGrafter"/>
</dbReference>
<comment type="caution">
    <text evidence="11">The sequence shown here is derived from an EMBL/GenBank/DDBJ whole genome shotgun (WGS) entry which is preliminary data.</text>
</comment>
<feature type="compositionally biased region" description="Polar residues" evidence="10">
    <location>
        <begin position="37"/>
        <end position="51"/>
    </location>
</feature>
<dbReference type="GO" id="GO:0016433">
    <property type="term" value="F:rRNA (adenine) methyltransferase activity"/>
    <property type="evidence" value="ECO:0007669"/>
    <property type="project" value="UniProtKB-ARBA"/>
</dbReference>
<evidence type="ECO:0000256" key="7">
    <source>
        <dbReference type="ARBA" id="ARBA00023242"/>
    </source>
</evidence>
<dbReference type="AlphaFoldDB" id="A0A9W8IDU4"/>
<dbReference type="InterPro" id="IPR042036">
    <property type="entry name" value="RRP8_N"/>
</dbReference>
<keyword evidence="5 9" id="KW-0808">Transferase</keyword>
<organism evidence="11 12">
    <name type="scientific">Coemansia brasiliensis</name>
    <dbReference type="NCBI Taxonomy" id="2650707"/>
    <lineage>
        <taxon>Eukaryota</taxon>
        <taxon>Fungi</taxon>
        <taxon>Fungi incertae sedis</taxon>
        <taxon>Zoopagomycota</taxon>
        <taxon>Kickxellomycotina</taxon>
        <taxon>Kickxellomycetes</taxon>
        <taxon>Kickxellales</taxon>
        <taxon>Kickxellaceae</taxon>
        <taxon>Coemansia</taxon>
    </lineage>
</organism>
<dbReference type="FunFam" id="1.10.10.2150:FF:000001">
    <property type="entry name" value="Ribosomal RNA-processing protein 8"/>
    <property type="match status" value="1"/>
</dbReference>
<evidence type="ECO:0000256" key="3">
    <source>
        <dbReference type="ARBA" id="ARBA00022552"/>
    </source>
</evidence>
<dbReference type="Proteomes" id="UP001139887">
    <property type="component" value="Unassembled WGS sequence"/>
</dbReference>
<evidence type="ECO:0000256" key="9">
    <source>
        <dbReference type="RuleBase" id="RU365074"/>
    </source>
</evidence>
<evidence type="ECO:0000256" key="1">
    <source>
        <dbReference type="ARBA" id="ARBA00004604"/>
    </source>
</evidence>
<evidence type="ECO:0000256" key="4">
    <source>
        <dbReference type="ARBA" id="ARBA00022603"/>
    </source>
</evidence>
<dbReference type="OrthoDB" id="10258825at2759"/>
<evidence type="ECO:0000256" key="10">
    <source>
        <dbReference type="SAM" id="MobiDB-lite"/>
    </source>
</evidence>
<evidence type="ECO:0000256" key="8">
    <source>
        <dbReference type="ARBA" id="ARBA00076672"/>
    </source>
</evidence>
<feature type="compositionally biased region" description="Basic and acidic residues" evidence="10">
    <location>
        <begin position="9"/>
        <end position="22"/>
    </location>
</feature>